<dbReference type="GO" id="GO:0000151">
    <property type="term" value="C:ubiquitin ligase complex"/>
    <property type="evidence" value="ECO:0007669"/>
    <property type="project" value="TreeGrafter"/>
</dbReference>
<dbReference type="Pfam" id="PF03556">
    <property type="entry name" value="Cullin_binding"/>
    <property type="match status" value="1"/>
</dbReference>
<dbReference type="Gene3D" id="1.10.238.200">
    <property type="entry name" value="Cullin, PONY binding domain"/>
    <property type="match status" value="1"/>
</dbReference>
<dbReference type="EMBL" id="PYSW02000005">
    <property type="protein sequence ID" value="KAG2392208.1"/>
    <property type="molecule type" value="Genomic_DNA"/>
</dbReference>
<dbReference type="AlphaFoldDB" id="A0AA88GWA7"/>
<evidence type="ECO:0000313" key="4">
    <source>
        <dbReference type="EMBL" id="KAG2392208.1"/>
    </source>
</evidence>
<dbReference type="GO" id="GO:0097602">
    <property type="term" value="F:cullin family protein binding"/>
    <property type="evidence" value="ECO:0007669"/>
    <property type="project" value="TreeGrafter"/>
</dbReference>
<protein>
    <recommendedName>
        <fullName evidence="1">Defective in cullin neddylation protein</fullName>
    </recommendedName>
</protein>
<feature type="region of interest" description="Disordered" evidence="2">
    <location>
        <begin position="1"/>
        <end position="65"/>
    </location>
</feature>
<dbReference type="GO" id="GO:0045116">
    <property type="term" value="P:protein neddylation"/>
    <property type="evidence" value="ECO:0007669"/>
    <property type="project" value="TreeGrafter"/>
</dbReference>
<reference evidence="4 5" key="1">
    <citation type="journal article" date="2018" name="BMC Genomics">
        <title>The genome of Naegleria lovaniensis, the basis for a comparative approach to unravel pathogenicity factors of the human pathogenic amoeba N. fowleri.</title>
        <authorList>
            <person name="Liechti N."/>
            <person name="Schurch N."/>
            <person name="Bruggmann R."/>
            <person name="Wittwer M."/>
        </authorList>
    </citation>
    <scope>NUCLEOTIDE SEQUENCE [LARGE SCALE GENOMIC DNA]</scope>
    <source>
        <strain evidence="4 5">ATCC 30569</strain>
    </source>
</reference>
<evidence type="ECO:0000256" key="1">
    <source>
        <dbReference type="RuleBase" id="RU410713"/>
    </source>
</evidence>
<comment type="caution">
    <text evidence="4">The sequence shown here is derived from an EMBL/GenBank/DDBJ whole genome shotgun (WGS) entry which is preliminary data.</text>
</comment>
<evidence type="ECO:0000313" key="5">
    <source>
        <dbReference type="Proteomes" id="UP000816034"/>
    </source>
</evidence>
<dbReference type="PANTHER" id="PTHR12281:SF31">
    <property type="entry name" value="DCN1-LIKE PROTEIN 3"/>
    <property type="match status" value="1"/>
</dbReference>
<dbReference type="PANTHER" id="PTHR12281">
    <property type="entry name" value="RP42 RELATED"/>
    <property type="match status" value="1"/>
</dbReference>
<dbReference type="InterPro" id="IPR042460">
    <property type="entry name" value="DCN1-like_PONY"/>
</dbReference>
<dbReference type="GO" id="GO:0031624">
    <property type="term" value="F:ubiquitin conjugating enzyme binding"/>
    <property type="evidence" value="ECO:0007669"/>
    <property type="project" value="TreeGrafter"/>
</dbReference>
<gene>
    <name evidence="4" type="ORF">C9374_012460</name>
</gene>
<name>A0AA88GWA7_NAELO</name>
<organism evidence="4 5">
    <name type="scientific">Naegleria lovaniensis</name>
    <name type="common">Amoeba</name>
    <dbReference type="NCBI Taxonomy" id="51637"/>
    <lineage>
        <taxon>Eukaryota</taxon>
        <taxon>Discoba</taxon>
        <taxon>Heterolobosea</taxon>
        <taxon>Tetramitia</taxon>
        <taxon>Eutetramitia</taxon>
        <taxon>Vahlkampfiidae</taxon>
        <taxon>Naegleria</taxon>
    </lineage>
</organism>
<dbReference type="InterPro" id="IPR005176">
    <property type="entry name" value="PONY_dom"/>
</dbReference>
<sequence>MGGSSSKHNNSSSTTTTTTTTKNNNNYTTTNTTTNTYNTSSNSSSSVNKTTPSSSNATTSTVNSGDEMEKLYAQYAALDPKDPSNEDDVDYIGTEGILKMAEDIGINPEQRILLIILYKIGATEQYKIKHKEFIDGFKRNGCYSMKDIKSKAPTWEQPITNNNAEFKKFYIWCYQYSKEPSAKSMSAEMASATWRLILSDRYKKINEWCDYVENTYKRAIQKDSWDLFIDFVHNVGDDLTKYDAGDAWPVIVDDWCTMLLQKKNEQ</sequence>
<keyword evidence="5" id="KW-1185">Reference proteome</keyword>
<evidence type="ECO:0000256" key="2">
    <source>
        <dbReference type="SAM" id="MobiDB-lite"/>
    </source>
</evidence>
<proteinExistence type="predicted"/>
<dbReference type="PROSITE" id="PS51229">
    <property type="entry name" value="DCUN1"/>
    <property type="match status" value="1"/>
</dbReference>
<comment type="function">
    <text evidence="1">Neddylation of cullins play an essential role in the regulation of SCF-type complexes activity.</text>
</comment>
<dbReference type="InterPro" id="IPR014764">
    <property type="entry name" value="DCN-prot"/>
</dbReference>
<dbReference type="GeneID" id="68104914"/>
<dbReference type="RefSeq" id="XP_044554102.1">
    <property type="nucleotide sequence ID" value="XM_044688229.1"/>
</dbReference>
<evidence type="ECO:0000259" key="3">
    <source>
        <dbReference type="PROSITE" id="PS51229"/>
    </source>
</evidence>
<dbReference type="Proteomes" id="UP000816034">
    <property type="component" value="Unassembled WGS sequence"/>
</dbReference>
<feature type="compositionally biased region" description="Low complexity" evidence="2">
    <location>
        <begin position="1"/>
        <end position="64"/>
    </location>
</feature>
<feature type="domain" description="DCUN1" evidence="3">
    <location>
        <begin position="63"/>
        <end position="260"/>
    </location>
</feature>
<dbReference type="GO" id="GO:0032182">
    <property type="term" value="F:ubiquitin-like protein binding"/>
    <property type="evidence" value="ECO:0007669"/>
    <property type="project" value="TreeGrafter"/>
</dbReference>
<dbReference type="Gene3D" id="1.10.238.10">
    <property type="entry name" value="EF-hand"/>
    <property type="match status" value="1"/>
</dbReference>
<accession>A0AA88GWA7</accession>